<comment type="caution">
    <text evidence="1">The sequence shown here is derived from an EMBL/GenBank/DDBJ whole genome shotgun (WGS) entry which is preliminary data.</text>
</comment>
<gene>
    <name evidence="1" type="ORF">LTS18_001247</name>
</gene>
<accession>A0ACC3DFE6</accession>
<sequence>MNRKEIHTRPLHHDFIERFTHLGPDEKYVHSMAGLWRDETRRRKLRMGLTDPSSSPFPPEVLVSMSADPRNTDNGGWIHEEEFREMIQELIEQEAQQDKRGGAGFEDFVKPVEEEARIKTVLESVEDLFSCNLSSSLCDTSGTAALEEAVVDEMSIPRANDADSAYDSDEDTAREIALTQAALKKTDVGHDTSDGETREEDMDEMRPDGAAYAAAFDDPEDPINPPRENFAGHSDPVHSFGSFDNGMVDDAALIQSEIETFQEGNVAADQRAAKRQ</sequence>
<evidence type="ECO:0000313" key="1">
    <source>
        <dbReference type="EMBL" id="KAK3067208.1"/>
    </source>
</evidence>
<name>A0ACC3DFE6_9PEZI</name>
<protein>
    <submittedName>
        <fullName evidence="1">Uncharacterized protein</fullName>
    </submittedName>
</protein>
<feature type="non-terminal residue" evidence="1">
    <location>
        <position position="276"/>
    </location>
</feature>
<dbReference type="Proteomes" id="UP001186974">
    <property type="component" value="Unassembled WGS sequence"/>
</dbReference>
<dbReference type="EMBL" id="JAWDJW010005584">
    <property type="protein sequence ID" value="KAK3067208.1"/>
    <property type="molecule type" value="Genomic_DNA"/>
</dbReference>
<proteinExistence type="predicted"/>
<organism evidence="1 2">
    <name type="scientific">Coniosporium uncinatum</name>
    <dbReference type="NCBI Taxonomy" id="93489"/>
    <lineage>
        <taxon>Eukaryota</taxon>
        <taxon>Fungi</taxon>
        <taxon>Dikarya</taxon>
        <taxon>Ascomycota</taxon>
        <taxon>Pezizomycotina</taxon>
        <taxon>Dothideomycetes</taxon>
        <taxon>Dothideomycetes incertae sedis</taxon>
        <taxon>Coniosporium</taxon>
    </lineage>
</organism>
<evidence type="ECO:0000313" key="2">
    <source>
        <dbReference type="Proteomes" id="UP001186974"/>
    </source>
</evidence>
<reference evidence="1" key="1">
    <citation type="submission" date="2024-09" db="EMBL/GenBank/DDBJ databases">
        <title>Black Yeasts Isolated from many extreme environments.</title>
        <authorList>
            <person name="Coleine C."/>
            <person name="Stajich J.E."/>
            <person name="Selbmann L."/>
        </authorList>
    </citation>
    <scope>NUCLEOTIDE SEQUENCE</scope>
    <source>
        <strain evidence="1">CCFEE 5737</strain>
    </source>
</reference>
<keyword evidence="2" id="KW-1185">Reference proteome</keyword>